<reference evidence="4" key="2">
    <citation type="submission" date="2023-01" db="EMBL/GenBank/DDBJ databases">
        <authorList>
            <person name="Sun Q."/>
            <person name="Evtushenko L."/>
        </authorList>
    </citation>
    <scope>NUCLEOTIDE SEQUENCE</scope>
    <source>
        <strain evidence="4">VKM B-2789</strain>
    </source>
</reference>
<dbReference type="SUPFAM" id="SSF48452">
    <property type="entry name" value="TPR-like"/>
    <property type="match status" value="1"/>
</dbReference>
<proteinExistence type="predicted"/>
<sequence>MESTRNAMSSSLPQRSLRFVGPLVLFRDGVALQLPPSRKLRALLAYLSLAPHPVSRERLCTLLWDVPNDPRGELRWCLSKLRALLDDPSRPRVRTAADRVWLDLDGCEIDTTHLLDSARAGLDQLDLAALLTLVASCDGDFLEGVAFDHHVEFEHWLAGRRSEFRSLHIDLLAEVARRTLVGTAEGLSAARHWIDLAPCDARGHERFLLELLHRGMIEDCARHLERTEKAFIREGVDFAPVREAWDRIRRTLAMPALPRTDGPAASPPPQSQPTGPRRASIAVMPFRELREGSSGPSELGNAVTHDVISRLARLRSLFIISRGSVFALAEEQLSVQEIGRRLNVDYVATGFIERRQDVVLVAVEIAEAATSWIIWTERLEASVGQHLDFLDAIGNGIVSSIAAEIENAERNRALLKPPDSLDAWEAYHRGLWHMYRFTAEENARAAAFFRRSMAQDPTFSRAYAGLSFTHWQSAFQRWGDRGIEARQALETAGHSLLVDDQNPAAHWSMGRALWLMGEHEEAVRELERSVDLSPNFALGHYALAFVHCQTGDPALAIASSDHSRLLSPYDPLLFGMLGTRAMALVRLGAFQEAAGWAVKAAARPNAHVHILAIAAHCLALAGRIEEARALVARIRRQNPYYRGDDLLDTFHFAADEKARYRGAASLIGLAG</sequence>
<dbReference type="InterPro" id="IPR016032">
    <property type="entry name" value="Sig_transdc_resp-reg_C-effctor"/>
</dbReference>
<feature type="region of interest" description="Disordered" evidence="2">
    <location>
        <begin position="256"/>
        <end position="278"/>
    </location>
</feature>
<evidence type="ECO:0000259" key="3">
    <source>
        <dbReference type="SMART" id="SM01043"/>
    </source>
</evidence>
<evidence type="ECO:0000256" key="2">
    <source>
        <dbReference type="SAM" id="MobiDB-lite"/>
    </source>
</evidence>
<accession>A0A9W6NB43</accession>
<dbReference type="AlphaFoldDB" id="A0A9W6NB43"/>
<dbReference type="Gene3D" id="1.25.40.10">
    <property type="entry name" value="Tetratricopeptide repeat domain"/>
    <property type="match status" value="1"/>
</dbReference>
<dbReference type="SUPFAM" id="SSF46894">
    <property type="entry name" value="C-terminal effector domain of the bipartite response regulators"/>
    <property type="match status" value="1"/>
</dbReference>
<dbReference type="InterPro" id="IPR011990">
    <property type="entry name" value="TPR-like_helical_dom_sf"/>
</dbReference>
<keyword evidence="5" id="KW-1185">Reference proteome</keyword>
<dbReference type="InterPro" id="IPR005158">
    <property type="entry name" value="BTAD"/>
</dbReference>
<feature type="domain" description="Bacterial transcriptional activator" evidence="3">
    <location>
        <begin position="102"/>
        <end position="249"/>
    </location>
</feature>
<comment type="caution">
    <text evidence="4">The sequence shown here is derived from an EMBL/GenBank/DDBJ whole genome shotgun (WGS) entry which is preliminary data.</text>
</comment>
<name>A0A9W6NB43_9HYPH</name>
<evidence type="ECO:0000313" key="5">
    <source>
        <dbReference type="Proteomes" id="UP001143330"/>
    </source>
</evidence>
<dbReference type="Gene3D" id="1.10.10.10">
    <property type="entry name" value="Winged helix-like DNA-binding domain superfamily/Winged helix DNA-binding domain"/>
    <property type="match status" value="1"/>
</dbReference>
<dbReference type="PROSITE" id="PS50005">
    <property type="entry name" value="TPR"/>
    <property type="match status" value="1"/>
</dbReference>
<dbReference type="SMART" id="SM00028">
    <property type="entry name" value="TPR"/>
    <property type="match status" value="3"/>
</dbReference>
<organism evidence="4 5">
    <name type="scientific">Ancylobacter defluvii</name>
    <dbReference type="NCBI Taxonomy" id="1282440"/>
    <lineage>
        <taxon>Bacteria</taxon>
        <taxon>Pseudomonadati</taxon>
        <taxon>Pseudomonadota</taxon>
        <taxon>Alphaproteobacteria</taxon>
        <taxon>Hyphomicrobiales</taxon>
        <taxon>Xanthobacteraceae</taxon>
        <taxon>Ancylobacter</taxon>
    </lineage>
</organism>
<dbReference type="Proteomes" id="UP001143330">
    <property type="component" value="Unassembled WGS sequence"/>
</dbReference>
<dbReference type="GO" id="GO:0003677">
    <property type="term" value="F:DNA binding"/>
    <property type="evidence" value="ECO:0007669"/>
    <property type="project" value="InterPro"/>
</dbReference>
<dbReference type="PANTHER" id="PTHR35807">
    <property type="entry name" value="TRANSCRIPTIONAL REGULATOR REDD-RELATED"/>
    <property type="match status" value="1"/>
</dbReference>
<dbReference type="GO" id="GO:0006355">
    <property type="term" value="P:regulation of DNA-templated transcription"/>
    <property type="evidence" value="ECO:0007669"/>
    <property type="project" value="InterPro"/>
</dbReference>
<evidence type="ECO:0000256" key="1">
    <source>
        <dbReference type="PROSITE-ProRule" id="PRU00339"/>
    </source>
</evidence>
<feature type="repeat" description="TPR" evidence="1">
    <location>
        <begin position="503"/>
        <end position="536"/>
    </location>
</feature>
<evidence type="ECO:0000313" key="4">
    <source>
        <dbReference type="EMBL" id="GLK84205.1"/>
    </source>
</evidence>
<dbReference type="InterPro" id="IPR051677">
    <property type="entry name" value="AfsR-DnrI-RedD_regulator"/>
</dbReference>
<dbReference type="InterPro" id="IPR019734">
    <property type="entry name" value="TPR_rpt"/>
</dbReference>
<gene>
    <name evidence="4" type="ORF">GCM10017653_22750</name>
</gene>
<dbReference type="EMBL" id="BSFM01000012">
    <property type="protein sequence ID" value="GLK84205.1"/>
    <property type="molecule type" value="Genomic_DNA"/>
</dbReference>
<dbReference type="InterPro" id="IPR036388">
    <property type="entry name" value="WH-like_DNA-bd_sf"/>
</dbReference>
<keyword evidence="1" id="KW-0802">TPR repeat</keyword>
<reference evidence="4" key="1">
    <citation type="journal article" date="2014" name="Int. J. Syst. Evol. Microbiol.">
        <title>Complete genome sequence of Corynebacterium casei LMG S-19264T (=DSM 44701T), isolated from a smear-ripened cheese.</title>
        <authorList>
            <consortium name="US DOE Joint Genome Institute (JGI-PGF)"/>
            <person name="Walter F."/>
            <person name="Albersmeier A."/>
            <person name="Kalinowski J."/>
            <person name="Ruckert C."/>
        </authorList>
    </citation>
    <scope>NUCLEOTIDE SEQUENCE</scope>
    <source>
        <strain evidence="4">VKM B-2789</strain>
    </source>
</reference>
<protein>
    <submittedName>
        <fullName evidence="4">Adenylate cyclase</fullName>
    </submittedName>
</protein>
<dbReference type="SMART" id="SM01043">
    <property type="entry name" value="BTAD"/>
    <property type="match status" value="1"/>
</dbReference>